<comment type="catalytic activity">
    <reaction evidence="4">
        <text>6-carboxyhexanoyl-[ACP] + L-alanine + H(+) = (8S)-8-amino-7-oxononanoate + holo-[ACP] + CO2</text>
        <dbReference type="Rhea" id="RHEA:42288"/>
        <dbReference type="Rhea" id="RHEA-COMP:9685"/>
        <dbReference type="Rhea" id="RHEA-COMP:9955"/>
        <dbReference type="ChEBI" id="CHEBI:15378"/>
        <dbReference type="ChEBI" id="CHEBI:16526"/>
        <dbReference type="ChEBI" id="CHEBI:57972"/>
        <dbReference type="ChEBI" id="CHEBI:64479"/>
        <dbReference type="ChEBI" id="CHEBI:78846"/>
        <dbReference type="ChEBI" id="CHEBI:149468"/>
        <dbReference type="EC" id="2.3.1.47"/>
    </reaction>
</comment>
<dbReference type="InterPro" id="IPR050087">
    <property type="entry name" value="AON_synthase_class-II"/>
</dbReference>
<dbReference type="EMBL" id="FAOZ01000005">
    <property type="protein sequence ID" value="CUU55356.1"/>
    <property type="molecule type" value="Genomic_DNA"/>
</dbReference>
<protein>
    <recommendedName>
        <fullName evidence="2">8-amino-7-oxononanoate synthase</fullName>
        <ecNumber evidence="2">2.3.1.47</ecNumber>
    </recommendedName>
</protein>
<dbReference type="InterPro" id="IPR015424">
    <property type="entry name" value="PyrdxlP-dep_Trfase"/>
</dbReference>
<comment type="cofactor">
    <cofactor evidence="1">
        <name>pyridoxal 5'-phosphate</name>
        <dbReference type="ChEBI" id="CHEBI:597326"/>
    </cofactor>
</comment>
<dbReference type="InterPro" id="IPR015421">
    <property type="entry name" value="PyrdxlP-dep_Trfase_major"/>
</dbReference>
<dbReference type="PANTHER" id="PTHR13693">
    <property type="entry name" value="CLASS II AMINOTRANSFERASE/8-AMINO-7-OXONONANOATE SYNTHASE"/>
    <property type="match status" value="1"/>
</dbReference>
<feature type="domain" description="Aminotransferase class I/classII large" evidence="5">
    <location>
        <begin position="83"/>
        <end position="405"/>
    </location>
</feature>
<evidence type="ECO:0000256" key="3">
    <source>
        <dbReference type="ARBA" id="ARBA00022679"/>
    </source>
</evidence>
<dbReference type="AlphaFoldDB" id="A0A0S4QKM9"/>
<evidence type="ECO:0000313" key="6">
    <source>
        <dbReference type="EMBL" id="CUU55356.1"/>
    </source>
</evidence>
<evidence type="ECO:0000256" key="2">
    <source>
        <dbReference type="ARBA" id="ARBA00013187"/>
    </source>
</evidence>
<dbReference type="RefSeq" id="WP_226931292.1">
    <property type="nucleotide sequence ID" value="NZ_FAOZ01000005.1"/>
</dbReference>
<reference evidence="7" key="1">
    <citation type="submission" date="2015-11" db="EMBL/GenBank/DDBJ databases">
        <authorList>
            <person name="Varghese N."/>
        </authorList>
    </citation>
    <scope>NUCLEOTIDE SEQUENCE [LARGE SCALE GENOMIC DNA]</scope>
    <source>
        <strain evidence="7">DSM 45899</strain>
    </source>
</reference>
<dbReference type="InterPro" id="IPR015422">
    <property type="entry name" value="PyrdxlP-dep_Trfase_small"/>
</dbReference>
<organism evidence="6 7">
    <name type="scientific">Parafrankia irregularis</name>
    <dbReference type="NCBI Taxonomy" id="795642"/>
    <lineage>
        <taxon>Bacteria</taxon>
        <taxon>Bacillati</taxon>
        <taxon>Actinomycetota</taxon>
        <taxon>Actinomycetes</taxon>
        <taxon>Frankiales</taxon>
        <taxon>Frankiaceae</taxon>
        <taxon>Parafrankia</taxon>
    </lineage>
</organism>
<dbReference type="GO" id="GO:0008710">
    <property type="term" value="F:8-amino-7-oxononanoate synthase activity"/>
    <property type="evidence" value="ECO:0007669"/>
    <property type="project" value="UniProtKB-EC"/>
</dbReference>
<dbReference type="Pfam" id="PF00155">
    <property type="entry name" value="Aminotran_1_2"/>
    <property type="match status" value="1"/>
</dbReference>
<keyword evidence="7" id="KW-1185">Reference proteome</keyword>
<sequence>MTTTAPTGTAEAALARWGFSEWIAQTRRTGEFIDTPELDGVNDAVISVDGRPVVNFSGIGILGWQHDPDVRRVFAAAAAEYGLVVGGSRLVQGLSRPHLELEKLVAEITGQEKALTFATGLLANLGFVHAMKARFSFADEPGVNNSDMVLVLDWDSHWSMWKAADGFKYGRNLFAFEHNDVAALRTLLAELGDRRVVVGFETVYSSDGSMAPVGEILDACEEFGAVSFVDDANGFMAYGNGGHRFAAEYEALRRATFRMVSFGKAVGLSGGAVVGPADAIDAFRFLSGTSIFTTNIQPPTAQAITHVLERMRRDPSVMERYLDRIDRLRERLIAVGCAINSTPTFVTSIAVGSNETAVRVRRDFLERGYLVPMFVYPAVRRNEAVIRLLVNNRLSDEQLDGFVDTLAELRTIHGF</sequence>
<evidence type="ECO:0000256" key="4">
    <source>
        <dbReference type="ARBA" id="ARBA00047715"/>
    </source>
</evidence>
<evidence type="ECO:0000256" key="1">
    <source>
        <dbReference type="ARBA" id="ARBA00001933"/>
    </source>
</evidence>
<evidence type="ECO:0000259" key="5">
    <source>
        <dbReference type="Pfam" id="PF00155"/>
    </source>
</evidence>
<evidence type="ECO:0000313" key="7">
    <source>
        <dbReference type="Proteomes" id="UP000198802"/>
    </source>
</evidence>
<gene>
    <name evidence="6" type="ORF">Ga0074812_1054</name>
</gene>
<dbReference type="Gene3D" id="3.90.1150.10">
    <property type="entry name" value="Aspartate Aminotransferase, domain 1"/>
    <property type="match status" value="1"/>
</dbReference>
<dbReference type="EC" id="2.3.1.47" evidence="2"/>
<dbReference type="InterPro" id="IPR004839">
    <property type="entry name" value="Aminotransferase_I/II_large"/>
</dbReference>
<dbReference type="GO" id="GO:0030170">
    <property type="term" value="F:pyridoxal phosphate binding"/>
    <property type="evidence" value="ECO:0007669"/>
    <property type="project" value="InterPro"/>
</dbReference>
<proteinExistence type="predicted"/>
<dbReference type="SUPFAM" id="SSF53383">
    <property type="entry name" value="PLP-dependent transferases"/>
    <property type="match status" value="1"/>
</dbReference>
<accession>A0A0S4QKM9</accession>
<name>A0A0S4QKM9_9ACTN</name>
<dbReference type="Gene3D" id="3.40.640.10">
    <property type="entry name" value="Type I PLP-dependent aspartate aminotransferase-like (Major domain)"/>
    <property type="match status" value="1"/>
</dbReference>
<dbReference type="Proteomes" id="UP000198802">
    <property type="component" value="Unassembled WGS sequence"/>
</dbReference>
<keyword evidence="3" id="KW-0808">Transferase</keyword>